<evidence type="ECO:0000313" key="6">
    <source>
        <dbReference type="EMBL" id="MFD2067854.1"/>
    </source>
</evidence>
<feature type="chain" id="PRO_5047305632" evidence="5">
    <location>
        <begin position="26"/>
        <end position="484"/>
    </location>
</feature>
<dbReference type="InterPro" id="IPR012334">
    <property type="entry name" value="Pectin_lyas_fold"/>
</dbReference>
<dbReference type="GO" id="GO:0016798">
    <property type="term" value="F:hydrolase activity, acting on glycosyl bonds"/>
    <property type="evidence" value="ECO:0007669"/>
    <property type="project" value="UniProtKB-KW"/>
</dbReference>
<dbReference type="RefSeq" id="WP_229958617.1">
    <property type="nucleotide sequence ID" value="NZ_JAJJWI010000003.1"/>
</dbReference>
<evidence type="ECO:0000256" key="2">
    <source>
        <dbReference type="ARBA" id="ARBA00022801"/>
    </source>
</evidence>
<feature type="signal peptide" evidence="5">
    <location>
        <begin position="1"/>
        <end position="25"/>
    </location>
</feature>
<dbReference type="PROSITE" id="PS51257">
    <property type="entry name" value="PROKAR_LIPOPROTEIN"/>
    <property type="match status" value="1"/>
</dbReference>
<dbReference type="Pfam" id="PF00295">
    <property type="entry name" value="Glyco_hydro_28"/>
    <property type="match status" value="1"/>
</dbReference>
<reference evidence="7" key="1">
    <citation type="journal article" date="2019" name="Int. J. Syst. Evol. Microbiol.">
        <title>The Global Catalogue of Microorganisms (GCM) 10K type strain sequencing project: providing services to taxonomists for standard genome sequencing and annotation.</title>
        <authorList>
            <consortium name="The Broad Institute Genomics Platform"/>
            <consortium name="The Broad Institute Genome Sequencing Center for Infectious Disease"/>
            <person name="Wu L."/>
            <person name="Ma J."/>
        </authorList>
    </citation>
    <scope>NUCLEOTIDE SEQUENCE [LARGE SCALE GENOMIC DNA]</scope>
    <source>
        <strain evidence="7">JCM 16545</strain>
    </source>
</reference>
<sequence>MKQNTLKYKMCSWKYLFAYAVLVVAAVSCTSKTSPVITAEANPWSGIEEIRKQIKAPAFPERDFLITEYGAIEGGEVKSTEAFKKAIEACHNSGGGRVVVPGGVFLTGAIHLKSNVNLHLKDNATILFSRDTADYLPVVFTRWEGMELMNYSPFIYAYEQENIAITGNGTLDGNANNEYWWPWCGAKKFGWVEGTPKQTPARNLLHQQNHQEQDPATRIYGAGHYLRPQFVQPYKCKNVLISGVKMVNSPMWNLNPVLCENVTIDNVKVVSLGPNNDGCDPESCKNVLIKNCYFDTGDDCIAIKSGRNEDGRRIGRPSENIIIEACEMKDGHGGVVIGSEISGGARNIYALNCTMDSPNLDRVLRIKTSSQRGGTVENIFMKDVKVGTYKEAAVKCNMFYEEAGDHMPSIRNILVENLQVQNGGKYGVLVNAYEESPVENLRLVNCTINGVEEPVKVDHVKGLKFKNVTINKQPYQYDSATAKE</sequence>
<keyword evidence="3 4" id="KW-0326">Glycosidase</keyword>
<proteinExistence type="inferred from homology"/>
<dbReference type="SMART" id="SM00710">
    <property type="entry name" value="PbH1"/>
    <property type="match status" value="4"/>
</dbReference>
<gene>
    <name evidence="6" type="ORF">ACFSKU_13245</name>
</gene>
<dbReference type="SUPFAM" id="SSF51126">
    <property type="entry name" value="Pectin lyase-like"/>
    <property type="match status" value="1"/>
</dbReference>
<keyword evidence="7" id="KW-1185">Reference proteome</keyword>
<dbReference type="PANTHER" id="PTHR31339:SF9">
    <property type="entry name" value="PLASMIN AND FIBRONECTIN-BINDING PROTEIN A"/>
    <property type="match status" value="1"/>
</dbReference>
<evidence type="ECO:0000313" key="7">
    <source>
        <dbReference type="Proteomes" id="UP001597369"/>
    </source>
</evidence>
<evidence type="ECO:0000256" key="1">
    <source>
        <dbReference type="ARBA" id="ARBA00008834"/>
    </source>
</evidence>
<keyword evidence="5" id="KW-0732">Signal</keyword>
<comment type="similarity">
    <text evidence="1 4">Belongs to the glycosyl hydrolase 28 family.</text>
</comment>
<comment type="caution">
    <text evidence="6">The sequence shown here is derived from an EMBL/GenBank/DDBJ whole genome shotgun (WGS) entry which is preliminary data.</text>
</comment>
<organism evidence="6 7">
    <name type="scientific">Pontibacter silvestris</name>
    <dbReference type="NCBI Taxonomy" id="2305183"/>
    <lineage>
        <taxon>Bacteria</taxon>
        <taxon>Pseudomonadati</taxon>
        <taxon>Bacteroidota</taxon>
        <taxon>Cytophagia</taxon>
        <taxon>Cytophagales</taxon>
        <taxon>Hymenobacteraceae</taxon>
        <taxon>Pontibacter</taxon>
    </lineage>
</organism>
<dbReference type="InterPro" id="IPR006626">
    <property type="entry name" value="PbH1"/>
</dbReference>
<dbReference type="EMBL" id="JBHUHV010000039">
    <property type="protein sequence ID" value="MFD2067854.1"/>
    <property type="molecule type" value="Genomic_DNA"/>
</dbReference>
<evidence type="ECO:0000256" key="3">
    <source>
        <dbReference type="ARBA" id="ARBA00023295"/>
    </source>
</evidence>
<keyword evidence="2 4" id="KW-0378">Hydrolase</keyword>
<evidence type="ECO:0000256" key="4">
    <source>
        <dbReference type="RuleBase" id="RU361169"/>
    </source>
</evidence>
<dbReference type="Proteomes" id="UP001597369">
    <property type="component" value="Unassembled WGS sequence"/>
</dbReference>
<dbReference type="EC" id="3.2.1.-" evidence="6"/>
<dbReference type="PANTHER" id="PTHR31339">
    <property type="entry name" value="PECTIN LYASE-RELATED"/>
    <property type="match status" value="1"/>
</dbReference>
<accession>A0ABW4WYP2</accession>
<protein>
    <submittedName>
        <fullName evidence="6">Glycoside hydrolase family 28 protein</fullName>
        <ecNumber evidence="6">3.2.1.-</ecNumber>
    </submittedName>
</protein>
<evidence type="ECO:0000256" key="5">
    <source>
        <dbReference type="SAM" id="SignalP"/>
    </source>
</evidence>
<dbReference type="InterPro" id="IPR051801">
    <property type="entry name" value="GH28_Enzymes"/>
</dbReference>
<dbReference type="InterPro" id="IPR011050">
    <property type="entry name" value="Pectin_lyase_fold/virulence"/>
</dbReference>
<name>A0ABW4WYP2_9BACT</name>
<dbReference type="InterPro" id="IPR000743">
    <property type="entry name" value="Glyco_hydro_28"/>
</dbReference>
<dbReference type="Gene3D" id="2.160.20.10">
    <property type="entry name" value="Single-stranded right-handed beta-helix, Pectin lyase-like"/>
    <property type="match status" value="1"/>
</dbReference>